<accession>Q4SV82</accession>
<sequence>FLGYIYGLASSTSKKLSESVAETAQTLKKSMEEGKINGIIDKFVSDAFDSCKINEDDLRKEMQQLVLDKKEHPNTQQEETADWERELQEELQRYGDCGDHDSQDDNWGREIEEMLKEES</sequence>
<evidence type="ECO:0000256" key="1">
    <source>
        <dbReference type="SAM" id="MobiDB-lite"/>
    </source>
</evidence>
<dbReference type="KEGG" id="tng:GSTEN00012111G001"/>
<dbReference type="AlphaFoldDB" id="Q4SV82"/>
<reference evidence="2" key="2">
    <citation type="submission" date="2004-02" db="EMBL/GenBank/DDBJ databases">
        <authorList>
            <consortium name="Genoscope"/>
            <consortium name="Whitehead Institute Centre for Genome Research"/>
        </authorList>
    </citation>
    <scope>NUCLEOTIDE SEQUENCE</scope>
</reference>
<dbReference type="EMBL" id="CAAE01013775">
    <property type="protein sequence ID" value="CAF95450.1"/>
    <property type="molecule type" value="Genomic_DNA"/>
</dbReference>
<name>Q4SV82_TETNG</name>
<feature type="non-terminal residue" evidence="2">
    <location>
        <position position="119"/>
    </location>
</feature>
<gene>
    <name evidence="2" type="ORF">GSTENG00012111001</name>
</gene>
<evidence type="ECO:0000313" key="2">
    <source>
        <dbReference type="EMBL" id="CAF95450.1"/>
    </source>
</evidence>
<organism evidence="2">
    <name type="scientific">Tetraodon nigroviridis</name>
    <name type="common">Spotted green pufferfish</name>
    <name type="synonym">Chelonodon nigroviridis</name>
    <dbReference type="NCBI Taxonomy" id="99883"/>
    <lineage>
        <taxon>Eukaryota</taxon>
        <taxon>Metazoa</taxon>
        <taxon>Chordata</taxon>
        <taxon>Craniata</taxon>
        <taxon>Vertebrata</taxon>
        <taxon>Euteleostomi</taxon>
        <taxon>Actinopterygii</taxon>
        <taxon>Neopterygii</taxon>
        <taxon>Teleostei</taxon>
        <taxon>Neoteleostei</taxon>
        <taxon>Acanthomorphata</taxon>
        <taxon>Eupercaria</taxon>
        <taxon>Tetraodontiformes</taxon>
        <taxon>Tetradontoidea</taxon>
        <taxon>Tetraodontidae</taxon>
        <taxon>Tetraodon</taxon>
    </lineage>
</organism>
<feature type="region of interest" description="Disordered" evidence="1">
    <location>
        <begin position="94"/>
        <end position="119"/>
    </location>
</feature>
<proteinExistence type="predicted"/>
<reference evidence="2" key="1">
    <citation type="journal article" date="2004" name="Nature">
        <title>Genome duplication in the teleost fish Tetraodon nigroviridis reveals the early vertebrate proto-karyotype.</title>
        <authorList>
            <person name="Jaillon O."/>
            <person name="Aury J.-M."/>
            <person name="Brunet F."/>
            <person name="Petit J.-L."/>
            <person name="Stange-Thomann N."/>
            <person name="Mauceli E."/>
            <person name="Bouneau L."/>
            <person name="Fischer C."/>
            <person name="Ozouf-Costaz C."/>
            <person name="Bernot A."/>
            <person name="Nicaud S."/>
            <person name="Jaffe D."/>
            <person name="Fisher S."/>
            <person name="Lutfalla G."/>
            <person name="Dossat C."/>
            <person name="Segurens B."/>
            <person name="Dasilva C."/>
            <person name="Salanoubat M."/>
            <person name="Levy M."/>
            <person name="Boudet N."/>
            <person name="Castellano S."/>
            <person name="Anthouard V."/>
            <person name="Jubin C."/>
            <person name="Castelli V."/>
            <person name="Katinka M."/>
            <person name="Vacherie B."/>
            <person name="Biemont C."/>
            <person name="Skalli Z."/>
            <person name="Cattolico L."/>
            <person name="Poulain J."/>
            <person name="De Berardinis V."/>
            <person name="Cruaud C."/>
            <person name="Duprat S."/>
            <person name="Brottier P."/>
            <person name="Coutanceau J.-P."/>
            <person name="Gouzy J."/>
            <person name="Parra G."/>
            <person name="Lardier G."/>
            <person name="Chapple C."/>
            <person name="McKernan K.J."/>
            <person name="McEwan P."/>
            <person name="Bosak S."/>
            <person name="Kellis M."/>
            <person name="Volff J.-N."/>
            <person name="Guigo R."/>
            <person name="Zody M.C."/>
            <person name="Mesirov J."/>
            <person name="Lindblad-Toh K."/>
            <person name="Birren B."/>
            <person name="Nusbaum C."/>
            <person name="Kahn D."/>
            <person name="Robinson-Rechavi M."/>
            <person name="Laudet V."/>
            <person name="Schachter V."/>
            <person name="Quetier F."/>
            <person name="Saurin W."/>
            <person name="Scarpelli C."/>
            <person name="Wincker P."/>
            <person name="Lander E.S."/>
            <person name="Weissenbach J."/>
            <person name="Roest Crollius H."/>
        </authorList>
    </citation>
    <scope>NUCLEOTIDE SEQUENCE [LARGE SCALE GENOMIC DNA]</scope>
</reference>
<comment type="caution">
    <text evidence="2">The sequence shown here is derived from an EMBL/GenBank/DDBJ whole genome shotgun (WGS) entry which is preliminary data.</text>
</comment>
<protein>
    <submittedName>
        <fullName evidence="2">(spotted green pufferfish) hypothetical protein</fullName>
    </submittedName>
</protein>
<dbReference type="OrthoDB" id="8950930at2759"/>